<evidence type="ECO:0000256" key="1">
    <source>
        <dbReference type="ARBA" id="ARBA00004236"/>
    </source>
</evidence>
<keyword evidence="5" id="KW-0433">Leucine-rich repeat</keyword>
<evidence type="ECO:0000256" key="12">
    <source>
        <dbReference type="SAM" id="SignalP"/>
    </source>
</evidence>
<evidence type="ECO:0000256" key="10">
    <source>
        <dbReference type="ARBA" id="ARBA00023136"/>
    </source>
</evidence>
<evidence type="ECO:0008006" key="14">
    <source>
        <dbReference type="Google" id="ProtNLM"/>
    </source>
</evidence>
<keyword evidence="4" id="KW-1003">Cell membrane</keyword>
<dbReference type="InterPro" id="IPR032675">
    <property type="entry name" value="LRR_dom_sf"/>
</dbReference>
<evidence type="ECO:0000256" key="5">
    <source>
        <dbReference type="ARBA" id="ARBA00022614"/>
    </source>
</evidence>
<evidence type="ECO:0000256" key="7">
    <source>
        <dbReference type="ARBA" id="ARBA00022729"/>
    </source>
</evidence>
<evidence type="ECO:0000256" key="11">
    <source>
        <dbReference type="ARBA" id="ARBA00023180"/>
    </source>
</evidence>
<accession>A0A8S9LWP8</accession>
<reference evidence="13" key="1">
    <citation type="submission" date="2019-12" db="EMBL/GenBank/DDBJ databases">
        <title>Genome sequencing and annotation of Brassica cretica.</title>
        <authorList>
            <person name="Studholme D.J."/>
            <person name="Sarris P.F."/>
        </authorList>
    </citation>
    <scope>NUCLEOTIDE SEQUENCE</scope>
    <source>
        <strain evidence="13">PFS-102/07</strain>
        <tissue evidence="13">Leaf</tissue>
    </source>
</reference>
<keyword evidence="9" id="KW-1133">Transmembrane helix</keyword>
<keyword evidence="7 12" id="KW-0732">Signal</keyword>
<comment type="similarity">
    <text evidence="3">Belongs to the RLP family.</text>
</comment>
<keyword evidence="11" id="KW-0325">Glycoprotein</keyword>
<evidence type="ECO:0000256" key="9">
    <source>
        <dbReference type="ARBA" id="ARBA00022989"/>
    </source>
</evidence>
<evidence type="ECO:0000256" key="4">
    <source>
        <dbReference type="ARBA" id="ARBA00022475"/>
    </source>
</evidence>
<dbReference type="FunFam" id="3.80.10.10:FF:000383">
    <property type="entry name" value="Leucine-rich repeat receptor protein kinase EMS1"/>
    <property type="match status" value="1"/>
</dbReference>
<evidence type="ECO:0000256" key="3">
    <source>
        <dbReference type="ARBA" id="ARBA00009592"/>
    </source>
</evidence>
<evidence type="ECO:0000313" key="13">
    <source>
        <dbReference type="EMBL" id="KAF2612164.1"/>
    </source>
</evidence>
<dbReference type="AlphaFoldDB" id="A0A8S9LWP8"/>
<keyword evidence="10" id="KW-0472">Membrane</keyword>
<evidence type="ECO:0000256" key="6">
    <source>
        <dbReference type="ARBA" id="ARBA00022692"/>
    </source>
</evidence>
<evidence type="ECO:0000256" key="2">
    <source>
        <dbReference type="ARBA" id="ARBA00004479"/>
    </source>
</evidence>
<dbReference type="GO" id="GO:0005886">
    <property type="term" value="C:plasma membrane"/>
    <property type="evidence" value="ECO:0007669"/>
    <property type="project" value="UniProtKB-SubCell"/>
</dbReference>
<dbReference type="PANTHER" id="PTHR48064:SF6">
    <property type="entry name" value="RECEPTOR-LIKE PROTEIN KINASE 2"/>
    <property type="match status" value="1"/>
</dbReference>
<comment type="subcellular location">
    <subcellularLocation>
        <location evidence="1">Cell membrane</location>
    </subcellularLocation>
    <subcellularLocation>
        <location evidence="2">Membrane</location>
        <topology evidence="2">Single-pass type I membrane protein</topology>
    </subcellularLocation>
</comment>
<dbReference type="Gene3D" id="3.80.10.10">
    <property type="entry name" value="Ribonuclease Inhibitor"/>
    <property type="match status" value="2"/>
</dbReference>
<evidence type="ECO:0000256" key="8">
    <source>
        <dbReference type="ARBA" id="ARBA00022737"/>
    </source>
</evidence>
<dbReference type="InterPro" id="IPR001611">
    <property type="entry name" value="Leu-rich_rpt"/>
</dbReference>
<dbReference type="Pfam" id="PF00560">
    <property type="entry name" value="LRR_1"/>
    <property type="match status" value="4"/>
</dbReference>
<gene>
    <name evidence="13" type="ORF">F2Q70_00012725</name>
</gene>
<dbReference type="FunFam" id="3.80.10.10:FF:000041">
    <property type="entry name" value="LRR receptor-like serine/threonine-protein kinase ERECTA"/>
    <property type="match status" value="1"/>
</dbReference>
<feature type="chain" id="PRO_5035803540" description="Leucine-rich repeat-containing N-terminal plant-type domain-containing protein" evidence="12">
    <location>
        <begin position="26"/>
        <end position="375"/>
    </location>
</feature>
<dbReference type="InterPro" id="IPR053038">
    <property type="entry name" value="RLP_Defense"/>
</dbReference>
<keyword evidence="6" id="KW-0812">Transmembrane</keyword>
<protein>
    <recommendedName>
        <fullName evidence="14">Leucine-rich repeat-containing N-terminal plant-type domain-containing protein</fullName>
    </recommendedName>
</protein>
<organism evidence="13">
    <name type="scientific">Brassica cretica</name>
    <name type="common">Mustard</name>
    <dbReference type="NCBI Taxonomy" id="69181"/>
    <lineage>
        <taxon>Eukaryota</taxon>
        <taxon>Viridiplantae</taxon>
        <taxon>Streptophyta</taxon>
        <taxon>Embryophyta</taxon>
        <taxon>Tracheophyta</taxon>
        <taxon>Spermatophyta</taxon>
        <taxon>Magnoliopsida</taxon>
        <taxon>eudicotyledons</taxon>
        <taxon>Gunneridae</taxon>
        <taxon>Pentapetalae</taxon>
        <taxon>rosids</taxon>
        <taxon>malvids</taxon>
        <taxon>Brassicales</taxon>
        <taxon>Brassicaceae</taxon>
        <taxon>Brassiceae</taxon>
        <taxon>Brassica</taxon>
    </lineage>
</organism>
<name>A0A8S9LWP8_BRACR</name>
<dbReference type="SUPFAM" id="SSF52058">
    <property type="entry name" value="L domain-like"/>
    <property type="match status" value="1"/>
</dbReference>
<sequence>MSIPFSCFLLFFTIITIFLATLTKSASPPVLHPDELNALKEIATTLGIKGLDLKSENPCIREKLKFDFVQNEGVNNTVKCHCDNMTCHIIDLFLKSMDLPGKLPPQLVKLSVSPVDRLVPKLPFRLNPDGVGFNARPHFHVSYLSFSLCANNLSGPLPSGFQNFKNLTFLSVEANQFSGLIPDELGNLTNLTGLELASNKFTGSLPSTLARLIYLEKVTSEPQPAVRLEEPIRTDVDYGVGTEQMVNDHFRGEDLPNAQARRFYDMLDAGKQPFSLSANNLSGPLPTGLQYFKSLTSLYVSYLGVEANQFSGPIPDELGNLTNLIVLELASNQFTGRLPSSLARLVNLEKFRISDNNFSGIIPEYIGNWSQLKRL</sequence>
<dbReference type="EMBL" id="QGKY02000089">
    <property type="protein sequence ID" value="KAF2612164.1"/>
    <property type="molecule type" value="Genomic_DNA"/>
</dbReference>
<comment type="caution">
    <text evidence="13">The sequence shown here is derived from an EMBL/GenBank/DDBJ whole genome shotgun (WGS) entry which is preliminary data.</text>
</comment>
<proteinExistence type="inferred from homology"/>
<feature type="signal peptide" evidence="12">
    <location>
        <begin position="1"/>
        <end position="25"/>
    </location>
</feature>
<keyword evidence="8" id="KW-0677">Repeat</keyword>
<dbReference type="PANTHER" id="PTHR48064">
    <property type="entry name" value="OS01G0750400 PROTEIN"/>
    <property type="match status" value="1"/>
</dbReference>